<comment type="similarity">
    <text evidence="1">Belongs to the bacterial ribosomal protein bS6 family.</text>
</comment>
<dbReference type="InterPro" id="IPR014717">
    <property type="entry name" value="Transl_elong_EF1B/ribsomal_bS6"/>
</dbReference>
<dbReference type="GO" id="GO:0005737">
    <property type="term" value="C:cytoplasm"/>
    <property type="evidence" value="ECO:0007669"/>
    <property type="project" value="UniProtKB-ARBA"/>
</dbReference>
<dbReference type="PANTHER" id="PTHR21011">
    <property type="entry name" value="MITOCHONDRIAL 28S RIBOSOMAL PROTEIN S6"/>
    <property type="match status" value="1"/>
</dbReference>
<dbReference type="NCBIfam" id="TIGR00166">
    <property type="entry name" value="S6"/>
    <property type="match status" value="1"/>
</dbReference>
<proteinExistence type="inferred from homology"/>
<dbReference type="InterPro" id="IPR000529">
    <property type="entry name" value="Ribosomal_bS6"/>
</dbReference>
<dbReference type="GO" id="GO:0003735">
    <property type="term" value="F:structural constituent of ribosome"/>
    <property type="evidence" value="ECO:0007669"/>
    <property type="project" value="InterPro"/>
</dbReference>
<dbReference type="AlphaFoldDB" id="A0A9Y1I219"/>
<evidence type="ECO:0000256" key="1">
    <source>
        <dbReference type="ARBA" id="ARBA00009512"/>
    </source>
</evidence>
<keyword evidence="3" id="KW-0687">Ribonucleoprotein</keyword>
<evidence type="ECO:0000313" key="3">
    <source>
        <dbReference type="EMBL" id="WDA98821.1"/>
    </source>
</evidence>
<organism evidence="3">
    <name type="scientific">Sciadococcus taiwanensis</name>
    <dbReference type="NCBI Taxonomy" id="3028030"/>
    <lineage>
        <taxon>Eukaryota</taxon>
        <taxon>Rhodophyta</taxon>
        <taxon>Bangiophyceae</taxon>
        <taxon>Cavernulicolales</taxon>
        <taxon>Cavernulicolaceae</taxon>
        <taxon>Sciadococcus</taxon>
    </lineage>
</organism>
<dbReference type="EMBL" id="OP616811">
    <property type="protein sequence ID" value="WDA98821.1"/>
    <property type="molecule type" value="Genomic_DNA"/>
</dbReference>
<evidence type="ECO:0000256" key="2">
    <source>
        <dbReference type="ARBA" id="ARBA00035537"/>
    </source>
</evidence>
<protein>
    <recommendedName>
        <fullName evidence="2">30S ribosomal protein S6, chloroplastic</fullName>
    </recommendedName>
</protein>
<dbReference type="GO" id="GO:0005840">
    <property type="term" value="C:ribosome"/>
    <property type="evidence" value="ECO:0007669"/>
    <property type="project" value="UniProtKB-KW"/>
</dbReference>
<dbReference type="HAMAP" id="MF_00360">
    <property type="entry name" value="Ribosomal_bS6"/>
    <property type="match status" value="1"/>
</dbReference>
<dbReference type="GO" id="GO:0070181">
    <property type="term" value="F:small ribosomal subunit rRNA binding"/>
    <property type="evidence" value="ECO:0007669"/>
    <property type="project" value="TreeGrafter"/>
</dbReference>
<dbReference type="GO" id="GO:0006412">
    <property type="term" value="P:translation"/>
    <property type="evidence" value="ECO:0007669"/>
    <property type="project" value="InterPro"/>
</dbReference>
<accession>A0A9Y1I219</accession>
<dbReference type="SUPFAM" id="SSF54995">
    <property type="entry name" value="Ribosomal protein S6"/>
    <property type="match status" value="1"/>
</dbReference>
<name>A0A9Y1I219_9RHOD</name>
<dbReference type="InterPro" id="IPR035980">
    <property type="entry name" value="Ribosomal_bS6_sf"/>
</dbReference>
<dbReference type="InterPro" id="IPR020814">
    <property type="entry name" value="Ribosomal_S6_plastid/chlpt"/>
</dbReference>
<sequence length="112" mass="13221">MTYHKTFYMNISAQVKNLTPYELIYILRADLTEEITLQVIEKYEHLLYTLGAKKIIVHNRGRRQLAYPIQKLKDGIYIQISFKANGEIIKSIQKSLKVSDEIIRYMISRNVK</sequence>
<keyword evidence="3" id="KW-0689">Ribosomal protein</keyword>
<geneLocation type="plastid" evidence="3"/>
<dbReference type="Pfam" id="PF01250">
    <property type="entry name" value="Ribosomal_S6"/>
    <property type="match status" value="1"/>
</dbReference>
<reference evidence="3" key="1">
    <citation type="journal article" date="2023" name="J. Phycol.">
        <title>Revised classification of the Cyanidiophyceae based on plastid genome data with descriptions of the Cavernulicolales ord. nov. and Galdieriales ord. nov. (Rhodophyta).</title>
        <authorList>
            <person name="Park S.I."/>
            <person name="Cho C.H."/>
            <person name="Ciniglia C."/>
            <person name="Huang T.Y."/>
            <person name="Liu S.L."/>
            <person name="Bustamante D.E."/>
            <person name="Calderon M.S."/>
            <person name="Mansilla A."/>
            <person name="McDermott T."/>
            <person name="Andersen R.A."/>
            <person name="Yoon H.S."/>
        </authorList>
    </citation>
    <scope>NUCLEOTIDE SEQUENCE</scope>
</reference>
<gene>
    <name evidence="3" type="primary">rps6</name>
    <name evidence="3" type="ORF">SCTW_039</name>
</gene>
<dbReference type="PANTHER" id="PTHR21011:SF1">
    <property type="entry name" value="SMALL RIBOSOMAL SUBUNIT PROTEIN BS6M"/>
    <property type="match status" value="1"/>
</dbReference>
<dbReference type="Gene3D" id="3.30.70.60">
    <property type="match status" value="1"/>
</dbReference>
<keyword evidence="3" id="KW-0934">Plastid</keyword>